<gene>
    <name evidence="1" type="ORF">A6M21_06965</name>
</gene>
<evidence type="ECO:0000313" key="2">
    <source>
        <dbReference type="Proteomes" id="UP000078532"/>
    </source>
</evidence>
<keyword evidence="2" id="KW-1185">Reference proteome</keyword>
<protein>
    <submittedName>
        <fullName evidence="1">Uncharacterized protein</fullName>
    </submittedName>
</protein>
<dbReference type="Proteomes" id="UP000078532">
    <property type="component" value="Unassembled WGS sequence"/>
</dbReference>
<comment type="caution">
    <text evidence="1">The sequence shown here is derived from an EMBL/GenBank/DDBJ whole genome shotgun (WGS) entry which is preliminary data.</text>
</comment>
<organism evidence="1 2">
    <name type="scientific">Desulfotomaculum copahuensis</name>
    <dbReference type="NCBI Taxonomy" id="1838280"/>
    <lineage>
        <taxon>Bacteria</taxon>
        <taxon>Bacillati</taxon>
        <taxon>Bacillota</taxon>
        <taxon>Clostridia</taxon>
        <taxon>Eubacteriales</taxon>
        <taxon>Desulfotomaculaceae</taxon>
        <taxon>Desulfotomaculum</taxon>
    </lineage>
</organism>
<dbReference type="AlphaFoldDB" id="A0A1B7LGQ8"/>
<sequence>MMPVMPFPRYGRSNGRDNLPGTGAMHYRHGYGKDGSRPGSCVICDFAGKYRVLGVEQDDCQLWI</sequence>
<proteinExistence type="predicted"/>
<reference evidence="1 2" key="1">
    <citation type="submission" date="2016-04" db="EMBL/GenBank/DDBJ databases">
        <authorList>
            <person name="Evans L.H."/>
            <person name="Alamgir A."/>
            <person name="Owens N."/>
            <person name="Weber N.D."/>
            <person name="Virtaneva K."/>
            <person name="Barbian K."/>
            <person name="Babar A."/>
            <person name="Rosenke K."/>
        </authorList>
    </citation>
    <scope>NUCLEOTIDE SEQUENCE [LARGE SCALE GENOMIC DNA]</scope>
    <source>
        <strain evidence="1 2">LMa1</strain>
    </source>
</reference>
<accession>A0A1B7LGQ8</accession>
<evidence type="ECO:0000313" key="1">
    <source>
        <dbReference type="EMBL" id="OAT85274.1"/>
    </source>
</evidence>
<dbReference type="EMBL" id="LYVF01000069">
    <property type="protein sequence ID" value="OAT85274.1"/>
    <property type="molecule type" value="Genomic_DNA"/>
</dbReference>
<dbReference type="STRING" id="1838280.A6M21_06965"/>
<name>A0A1B7LGQ8_9FIRM</name>